<feature type="compositionally biased region" description="Polar residues" evidence="1">
    <location>
        <begin position="111"/>
        <end position="123"/>
    </location>
</feature>
<dbReference type="InterPro" id="IPR029058">
    <property type="entry name" value="AB_hydrolase_fold"/>
</dbReference>
<evidence type="ECO:0000313" key="4">
    <source>
        <dbReference type="EMBL" id="OBA26542.1"/>
    </source>
</evidence>
<feature type="transmembrane region" description="Helical" evidence="2">
    <location>
        <begin position="16"/>
        <end position="36"/>
    </location>
</feature>
<dbReference type="Gene3D" id="3.40.50.1820">
    <property type="entry name" value="alpha/beta hydrolase"/>
    <property type="match status" value="1"/>
</dbReference>
<dbReference type="OrthoDB" id="6130531at2759"/>
<evidence type="ECO:0000313" key="5">
    <source>
        <dbReference type="Proteomes" id="UP000092321"/>
    </source>
</evidence>
<feature type="compositionally biased region" description="Basic and acidic residues" evidence="1">
    <location>
        <begin position="75"/>
        <end position="90"/>
    </location>
</feature>
<dbReference type="GO" id="GO:0006629">
    <property type="term" value="P:lipid metabolic process"/>
    <property type="evidence" value="ECO:0007669"/>
    <property type="project" value="InterPro"/>
</dbReference>
<evidence type="ECO:0000256" key="1">
    <source>
        <dbReference type="SAM" id="MobiDB-lite"/>
    </source>
</evidence>
<feature type="region of interest" description="Disordered" evidence="1">
    <location>
        <begin position="74"/>
        <end position="134"/>
    </location>
</feature>
<dbReference type="SUPFAM" id="SSF53474">
    <property type="entry name" value="alpha/beta-Hydrolases"/>
    <property type="match status" value="1"/>
</dbReference>
<proteinExistence type="predicted"/>
<keyword evidence="2" id="KW-0812">Transmembrane</keyword>
<evidence type="ECO:0000256" key="2">
    <source>
        <dbReference type="SAM" id="Phobius"/>
    </source>
</evidence>
<dbReference type="GO" id="GO:0016787">
    <property type="term" value="F:hydrolase activity"/>
    <property type="evidence" value="ECO:0007669"/>
    <property type="project" value="UniProtKB-KW"/>
</dbReference>
<dbReference type="InterPro" id="IPR006693">
    <property type="entry name" value="AB_hydrolase_lipase"/>
</dbReference>
<keyword evidence="2" id="KW-0472">Membrane</keyword>
<dbReference type="Pfam" id="PF04083">
    <property type="entry name" value="Abhydro_lipase"/>
    <property type="match status" value="1"/>
</dbReference>
<comment type="caution">
    <text evidence="4">The sequence shown here is derived from an EMBL/GenBank/DDBJ whole genome shotgun (WGS) entry which is preliminary data.</text>
</comment>
<sequence>MSNLHLRRNFYRVTSFISTLTLLTILFICCIFDYIFTTKLKWKKTGNISNRENATKLLPNENIEIINSETNSVLDEPRPRFNGHTVDERLTASGSSSSVRRQRKELREDNLSNSTENPYNSIYMSRDDSRSKQMSEPTYKLVADLKYYYQQYGLDVEHYRLTTKDGFELDLWHIVDSDQIKNKSQQNGTISINDEEEENLTSSSNGKNPVLFIHGLLQSSGSFASSGLNSLAYYVKQSLGRDVWLGNNRCGFNPGVRHDPNHAKDDVWDWDLNEMSKYDLPCLTDFVLKKTGKEKIELIGHSQGTMQTLQSLINYKKLDTDYDHSLLGKVENFIALAPAVYPGILIYDNIVLKILAKVINNKFVMGTESFIPLMMFIRNLSITLGNKSIFTDLSYLMFKFLFEWNDRLWDKNLRSRHFLFSPVYVSVKLMRWWLSEKKDAVSFKNGKVSNLYFPDNKIWFPIKSENVQFETDRPLHIHEPKELEEYPKIALFIPKLDKLVDGNRLCNHFTNFEDKRLYNIYYIENYSHLDVLWSMDVIEVIGKRISKILV</sequence>
<protein>
    <submittedName>
        <fullName evidence="4">Alpha/beta-hydrolase</fullName>
    </submittedName>
</protein>
<keyword evidence="5" id="KW-1185">Reference proteome</keyword>
<feature type="domain" description="Partial AB-hydrolase lipase" evidence="3">
    <location>
        <begin position="146"/>
        <end position="226"/>
    </location>
</feature>
<dbReference type="PANTHER" id="PTHR11005">
    <property type="entry name" value="LYSOSOMAL ACID LIPASE-RELATED"/>
    <property type="match status" value="1"/>
</dbReference>
<dbReference type="EMBL" id="LXPE01000016">
    <property type="protein sequence ID" value="OBA26542.1"/>
    <property type="molecule type" value="Genomic_DNA"/>
</dbReference>
<organism evidence="4 5">
    <name type="scientific">Hanseniaspora valbyensis NRRL Y-1626</name>
    <dbReference type="NCBI Taxonomy" id="766949"/>
    <lineage>
        <taxon>Eukaryota</taxon>
        <taxon>Fungi</taxon>
        <taxon>Dikarya</taxon>
        <taxon>Ascomycota</taxon>
        <taxon>Saccharomycotina</taxon>
        <taxon>Saccharomycetes</taxon>
        <taxon>Saccharomycodales</taxon>
        <taxon>Saccharomycodaceae</taxon>
        <taxon>Hanseniaspora</taxon>
    </lineage>
</organism>
<dbReference type="AlphaFoldDB" id="A0A1B7TCR7"/>
<dbReference type="Proteomes" id="UP000092321">
    <property type="component" value="Unassembled WGS sequence"/>
</dbReference>
<reference evidence="5" key="1">
    <citation type="journal article" date="2016" name="Proc. Natl. Acad. Sci. U.S.A.">
        <title>Comparative genomics of biotechnologically important yeasts.</title>
        <authorList>
            <person name="Riley R."/>
            <person name="Haridas S."/>
            <person name="Wolfe K.H."/>
            <person name="Lopes M.R."/>
            <person name="Hittinger C.T."/>
            <person name="Goeker M."/>
            <person name="Salamov A.A."/>
            <person name="Wisecaver J.H."/>
            <person name="Long T.M."/>
            <person name="Calvey C.H."/>
            <person name="Aerts A.L."/>
            <person name="Barry K.W."/>
            <person name="Choi C."/>
            <person name="Clum A."/>
            <person name="Coughlan A.Y."/>
            <person name="Deshpande S."/>
            <person name="Douglass A.P."/>
            <person name="Hanson S.J."/>
            <person name="Klenk H.-P."/>
            <person name="LaButti K.M."/>
            <person name="Lapidus A."/>
            <person name="Lindquist E.A."/>
            <person name="Lipzen A.M."/>
            <person name="Meier-Kolthoff J.P."/>
            <person name="Ohm R.A."/>
            <person name="Otillar R.P."/>
            <person name="Pangilinan J.L."/>
            <person name="Peng Y."/>
            <person name="Rokas A."/>
            <person name="Rosa C.A."/>
            <person name="Scheuner C."/>
            <person name="Sibirny A.A."/>
            <person name="Slot J.C."/>
            <person name="Stielow J.B."/>
            <person name="Sun H."/>
            <person name="Kurtzman C.P."/>
            <person name="Blackwell M."/>
            <person name="Grigoriev I.V."/>
            <person name="Jeffries T.W."/>
        </authorList>
    </citation>
    <scope>NUCLEOTIDE SEQUENCE [LARGE SCALE GENOMIC DNA]</scope>
    <source>
        <strain evidence="5">NRRL Y-1626</strain>
    </source>
</reference>
<keyword evidence="2" id="KW-1133">Transmembrane helix</keyword>
<gene>
    <name evidence="4" type="ORF">HANVADRAFT_53008</name>
</gene>
<name>A0A1B7TCR7_9ASCO</name>
<evidence type="ECO:0000259" key="3">
    <source>
        <dbReference type="Pfam" id="PF04083"/>
    </source>
</evidence>
<keyword evidence="4" id="KW-0378">Hydrolase</keyword>
<accession>A0A1B7TCR7</accession>